<feature type="compositionally biased region" description="Basic and acidic residues" evidence="1">
    <location>
        <begin position="352"/>
        <end position="387"/>
    </location>
</feature>
<evidence type="ECO:0000313" key="3">
    <source>
        <dbReference type="Proteomes" id="UP000789390"/>
    </source>
</evidence>
<dbReference type="InterPro" id="IPR021109">
    <property type="entry name" value="Peptidase_aspartic_dom_sf"/>
</dbReference>
<sequence>MTQPKTCEEFLTKARLLSEAAEVVGQGSWVVNLLAEEKEKQLQAMVAGTEKKEEAEETPTLQQLMALMQQMQGGAVTGPSRSADGKPICFKCQEVGHIRRKGPNKKEGSQETEAAVGMIRKEGETDIPLLLIDVDQLITEEVEIGTGNQLKKAAAVVDTGAVVSIMSPALAAGLRTEIRTWGGPSIVMVNGQKTPPMGKVSVEVKIGATKVTAEILVLEMSGIELLLGNDVLKKFKRLEIEYGEGKPRLRFGDLPVGLLTEEQGATRKKIVVSKGRRIPPRSMAAVAVQQTEAVQPGQEGAAWMIKPERKLLEANGLTTGRAILRPTFHILVVNLENRPTFVHRNSPRRKSRDGGRHGGVRGDGRDGGVQEFDKGGRNRRRLEGDRRDRRRSRQQKGSRFRQRGPGFQKADFPGARRRNEEVGEGPREIRGRICQRKRATGDVQHGRARDPIGTQRETKELRRTKGKARKRDSAGLPRLQSGV</sequence>
<proteinExistence type="predicted"/>
<feature type="region of interest" description="Disordered" evidence="1">
    <location>
        <begin position="342"/>
        <end position="483"/>
    </location>
</feature>
<gene>
    <name evidence="2" type="ORF">DGAL_LOCUS13462</name>
</gene>
<dbReference type="Gene3D" id="2.40.70.10">
    <property type="entry name" value="Acid Proteases"/>
    <property type="match status" value="1"/>
</dbReference>
<dbReference type="SUPFAM" id="SSF50630">
    <property type="entry name" value="Acid proteases"/>
    <property type="match status" value="1"/>
</dbReference>
<dbReference type="EMBL" id="CAKKLH010000297">
    <property type="protein sequence ID" value="CAH0109970.1"/>
    <property type="molecule type" value="Genomic_DNA"/>
</dbReference>
<reference evidence="2" key="1">
    <citation type="submission" date="2021-11" db="EMBL/GenBank/DDBJ databases">
        <authorList>
            <person name="Schell T."/>
        </authorList>
    </citation>
    <scope>NUCLEOTIDE SEQUENCE</scope>
    <source>
        <strain evidence="2">M5</strain>
    </source>
</reference>
<comment type="caution">
    <text evidence="2">The sequence shown here is derived from an EMBL/GenBank/DDBJ whole genome shotgun (WGS) entry which is preliminary data.</text>
</comment>
<protein>
    <recommendedName>
        <fullName evidence="4">Peptidase A2 domain-containing protein</fullName>
    </recommendedName>
</protein>
<organism evidence="2 3">
    <name type="scientific">Daphnia galeata</name>
    <dbReference type="NCBI Taxonomy" id="27404"/>
    <lineage>
        <taxon>Eukaryota</taxon>
        <taxon>Metazoa</taxon>
        <taxon>Ecdysozoa</taxon>
        <taxon>Arthropoda</taxon>
        <taxon>Crustacea</taxon>
        <taxon>Branchiopoda</taxon>
        <taxon>Diplostraca</taxon>
        <taxon>Cladocera</taxon>
        <taxon>Anomopoda</taxon>
        <taxon>Daphniidae</taxon>
        <taxon>Daphnia</taxon>
    </lineage>
</organism>
<keyword evidence="3" id="KW-1185">Reference proteome</keyword>
<dbReference type="Pfam" id="PF13975">
    <property type="entry name" value="gag-asp_proteas"/>
    <property type="match status" value="1"/>
</dbReference>
<feature type="compositionally biased region" description="Basic and acidic residues" evidence="1">
    <location>
        <begin position="417"/>
        <end position="431"/>
    </location>
</feature>
<accession>A0A8J2WNN8</accession>
<feature type="compositionally biased region" description="Basic and acidic residues" evidence="1">
    <location>
        <begin position="444"/>
        <end position="463"/>
    </location>
</feature>
<evidence type="ECO:0000313" key="2">
    <source>
        <dbReference type="EMBL" id="CAH0109970.1"/>
    </source>
</evidence>
<feature type="compositionally biased region" description="Basic residues" evidence="1">
    <location>
        <begin position="388"/>
        <end position="402"/>
    </location>
</feature>
<name>A0A8J2WNN8_9CRUS</name>
<dbReference type="CDD" id="cd00303">
    <property type="entry name" value="retropepsin_like"/>
    <property type="match status" value="1"/>
</dbReference>
<evidence type="ECO:0000256" key="1">
    <source>
        <dbReference type="SAM" id="MobiDB-lite"/>
    </source>
</evidence>
<dbReference type="Proteomes" id="UP000789390">
    <property type="component" value="Unassembled WGS sequence"/>
</dbReference>
<evidence type="ECO:0008006" key="4">
    <source>
        <dbReference type="Google" id="ProtNLM"/>
    </source>
</evidence>
<dbReference type="AlphaFoldDB" id="A0A8J2WNN8"/>